<dbReference type="AlphaFoldDB" id="A0A1D8PKJ5"/>
<evidence type="ECO:0000313" key="4">
    <source>
        <dbReference type="Proteomes" id="UP000000559"/>
    </source>
</evidence>
<dbReference type="RefSeq" id="XP_716111.1">
    <property type="nucleotide sequence ID" value="XM_711018.1"/>
</dbReference>
<dbReference type="OrthoDB" id="3993315at2759"/>
<proteinExistence type="predicted"/>
<dbReference type="EMBL" id="CP017625">
    <property type="protein sequence ID" value="AOW28667.1"/>
    <property type="molecule type" value="Genomic_DNA"/>
</dbReference>
<dbReference type="KEGG" id="cal:CAALFM_C306610WA"/>
<feature type="compositionally biased region" description="Low complexity" evidence="1">
    <location>
        <begin position="246"/>
        <end position="257"/>
    </location>
</feature>
<protein>
    <submittedName>
        <fullName evidence="3">Uncharacterized protein</fullName>
    </submittedName>
</protein>
<feature type="region of interest" description="Disordered" evidence="1">
    <location>
        <begin position="197"/>
        <end position="273"/>
    </location>
</feature>
<feature type="compositionally biased region" description="Low complexity" evidence="1">
    <location>
        <begin position="34"/>
        <end position="68"/>
    </location>
</feature>
<dbReference type="SMR" id="A0A1D8PKJ5"/>
<dbReference type="CGD" id="CAL0000186686">
    <property type="gene designation" value="orf19.7450"/>
</dbReference>
<evidence type="ECO:0000256" key="1">
    <source>
        <dbReference type="SAM" id="MobiDB-lite"/>
    </source>
</evidence>
<keyword evidence="4" id="KW-1185">Reference proteome</keyword>
<evidence type="ECO:0000313" key="3">
    <source>
        <dbReference type="EMBL" id="AOW28667.1"/>
    </source>
</evidence>
<reference evidence="3 4" key="3">
    <citation type="journal article" date="2013" name="Genome Biol.">
        <title>Assembly of a phased diploid Candida albicans genome facilitates allele-specific measurements and provides a simple model for repeat and indel structure.</title>
        <authorList>
            <person name="Muzzey D."/>
            <person name="Schwartz K."/>
            <person name="Weissman J.S."/>
            <person name="Sherlock G."/>
        </authorList>
    </citation>
    <scope>NUCLEOTIDE SEQUENCE [LARGE SCALE GENOMIC DNA]</scope>
    <source>
        <strain evidence="4">SC5314 / ATCC MYA-2876</strain>
    </source>
</reference>
<dbReference type="InParanoid" id="A0A1D8PKJ5"/>
<feature type="compositionally biased region" description="Polar residues" evidence="1">
    <location>
        <begin position="20"/>
        <end position="33"/>
    </location>
</feature>
<dbReference type="OMA" id="EIWVRKF"/>
<reference evidence="3 4" key="2">
    <citation type="journal article" date="2007" name="Genome Biol.">
        <title>Assembly of the Candida albicans genome into sixteen supercontigs aligned on the eight chromosomes.</title>
        <authorList>
            <person name="van het Hoog M."/>
            <person name="Rast T.J."/>
            <person name="Martchenko M."/>
            <person name="Grindle S."/>
            <person name="Dignard D."/>
            <person name="Hogues H."/>
            <person name="Cuomo C."/>
            <person name="Berriman M."/>
            <person name="Scherer S."/>
            <person name="Magee B.B."/>
            <person name="Whiteway M."/>
            <person name="Chibana H."/>
            <person name="Nantel A."/>
            <person name="Magee P.T."/>
        </authorList>
    </citation>
    <scope>GENOME REANNOTATION</scope>
    <source>
        <strain evidence="4">SC5314 / ATCC MYA-2876</strain>
    </source>
</reference>
<feature type="compositionally biased region" description="Polar residues" evidence="1">
    <location>
        <begin position="202"/>
        <end position="213"/>
    </location>
</feature>
<dbReference type="STRING" id="237561.A0A1D8PKJ5"/>
<dbReference type="Proteomes" id="UP000000559">
    <property type="component" value="Chromosome 3"/>
</dbReference>
<dbReference type="eggNOG" id="ENOG502S1ET">
    <property type="taxonomic scope" value="Eukaryota"/>
</dbReference>
<sequence>MPETEVINNSTTNNLDENNASSSITPENKITNPTDSSIIEDSNNNNNNNTSKLSLPSPSISSISSLDSNNSTEKLINSLANSSLNETKTNEKVSEDSTNKSTLIITQLDPETLSESEKRQLQRQNRIPQSFHSKTKFYDELSQASVDVVPTTTQESVAVSVQRPPEQKPIDGSEPGTTESNTFIALPKKIKKFTVRKISNPEAITSPTSSPNPSKEPLRQPKFSPTNTKFNVTPHVSPIVSYSENKSQGQSQSRKSSVNSNGDSQKHKHQQELHKLRKIEEKYDQYELRIEKIDKEIAYLKKLLPPYNVQIDYNTRVKINKAIEKLSMKKDEIDKKKYDLGITISRLWRNLGDGKEIWVRKFD</sequence>
<dbReference type="VEuPathDB" id="FungiDB:C3_06610W_A"/>
<dbReference type="GeneID" id="3642248"/>
<name>A0A1D8PKJ5_CANAL</name>
<feature type="region of interest" description="Disordered" evidence="1">
    <location>
        <begin position="156"/>
        <end position="183"/>
    </location>
</feature>
<feature type="compositionally biased region" description="Low complexity" evidence="1">
    <location>
        <begin position="8"/>
        <end position="19"/>
    </location>
</feature>
<evidence type="ECO:0000313" key="2">
    <source>
        <dbReference type="CGD" id="CAL0000186686"/>
    </source>
</evidence>
<gene>
    <name evidence="3" type="ordered locus">CAALFM_C306610WA</name>
    <name evidence="2" type="ordered locus">orf19.7450</name>
</gene>
<organism evidence="3 4">
    <name type="scientific">Candida albicans (strain SC5314 / ATCC MYA-2876)</name>
    <name type="common">Yeast</name>
    <dbReference type="NCBI Taxonomy" id="237561"/>
    <lineage>
        <taxon>Eukaryota</taxon>
        <taxon>Fungi</taxon>
        <taxon>Dikarya</taxon>
        <taxon>Ascomycota</taxon>
        <taxon>Saccharomycotina</taxon>
        <taxon>Pichiomycetes</taxon>
        <taxon>Debaryomycetaceae</taxon>
        <taxon>Candida/Lodderomyces clade</taxon>
        <taxon>Candida</taxon>
    </lineage>
</organism>
<reference evidence="3 4" key="1">
    <citation type="journal article" date="2004" name="Proc. Natl. Acad. Sci. U.S.A.">
        <title>The diploid genome sequence of Candida albicans.</title>
        <authorList>
            <person name="Jones T."/>
            <person name="Federspiel N.A."/>
            <person name="Chibana H."/>
            <person name="Dungan J."/>
            <person name="Kalman S."/>
            <person name="Magee B.B."/>
            <person name="Newport G."/>
            <person name="Thorstenson Y.R."/>
            <person name="Agabian N."/>
            <person name="Magee P.T."/>
            <person name="Davis R.W."/>
            <person name="Scherer S."/>
        </authorList>
    </citation>
    <scope>NUCLEOTIDE SEQUENCE [LARGE SCALE GENOMIC DNA]</scope>
    <source>
        <strain evidence="4">SC5314 / ATCC MYA-2876</strain>
    </source>
</reference>
<feature type="region of interest" description="Disordered" evidence="1">
    <location>
        <begin position="1"/>
        <end position="68"/>
    </location>
</feature>
<accession>A0A1D8PKJ5</accession>